<dbReference type="InterPro" id="IPR047655">
    <property type="entry name" value="Transpos_IS630-like"/>
</dbReference>
<proteinExistence type="predicted"/>
<dbReference type="Gene3D" id="3.30.420.10">
    <property type="entry name" value="Ribonuclease H-like superfamily/Ribonuclease H"/>
    <property type="match status" value="1"/>
</dbReference>
<evidence type="ECO:0000313" key="3">
    <source>
        <dbReference type="Proteomes" id="UP000830055"/>
    </source>
</evidence>
<dbReference type="Proteomes" id="UP000830055">
    <property type="component" value="Chromosome"/>
</dbReference>
<dbReference type="InterPro" id="IPR036397">
    <property type="entry name" value="RNaseH_sf"/>
</dbReference>
<dbReference type="InterPro" id="IPR012337">
    <property type="entry name" value="RNaseH-like_sf"/>
</dbReference>
<sequence>MRNQKPDLVLADSDRQELDKISRSRTEPASRVQRATILLMYASGTTITAITKTLGTTRPLVYRTIDKALAFGPMASLDDMKRSGRSRVIDDAAKSWVISLACQRPTECGYAAETWTYSSLVTHIRTHADRSGHHCLKKVSRSKVHDILTEGDIRPHKISYYLEQRDPQFEEKMIDVLCVYKDVEMINQSPDSTQNRESTTVSYDEKPGIQAIKNIAAQLRPVPGKHSTIGRDYEYKRLGTVSLLGGIDLHTGRVHALVKDRHRSREFVEFLDLIDGRYPEDWVIRIVLDNHSAHVSKETQRYLQSRPNRFHFVFTPKHGSWLNLIESFFSKIARSFLRHIRVDSKQELVGRIYQGIEEINKDPVVFRWRYKMEEIATA</sequence>
<evidence type="ECO:0000313" key="2">
    <source>
        <dbReference type="EMBL" id="BDD86184.1"/>
    </source>
</evidence>
<feature type="domain" description="Tc1-like transposase DDE" evidence="1">
    <location>
        <begin position="228"/>
        <end position="348"/>
    </location>
</feature>
<keyword evidence="3" id="KW-1185">Reference proteome</keyword>
<dbReference type="SUPFAM" id="SSF53098">
    <property type="entry name" value="Ribonuclease H-like"/>
    <property type="match status" value="1"/>
</dbReference>
<accession>A0ABM7W5S1</accession>
<gene>
    <name evidence="2" type="ORF">DPPLL_05490</name>
</gene>
<dbReference type="InterPro" id="IPR009057">
    <property type="entry name" value="Homeodomain-like_sf"/>
</dbReference>
<dbReference type="NCBIfam" id="NF033545">
    <property type="entry name" value="transpos_IS630"/>
    <property type="match status" value="1"/>
</dbReference>
<dbReference type="Pfam" id="PF13358">
    <property type="entry name" value="DDE_3"/>
    <property type="match status" value="1"/>
</dbReference>
<evidence type="ECO:0000259" key="1">
    <source>
        <dbReference type="Pfam" id="PF13358"/>
    </source>
</evidence>
<dbReference type="InterPro" id="IPR038717">
    <property type="entry name" value="Tc1-like_DDE_dom"/>
</dbReference>
<reference evidence="2 3" key="1">
    <citation type="submission" date="2022-01" db="EMBL/GenBank/DDBJ databases">
        <title>Desulfofustis limnae sp. nov., a novel mesophilic sulfate-reducing bacterium isolated from marsh soil.</title>
        <authorList>
            <person name="Watanabe M."/>
            <person name="Takahashi A."/>
            <person name="Kojima H."/>
            <person name="Fukui M."/>
        </authorList>
    </citation>
    <scope>NUCLEOTIDE SEQUENCE [LARGE SCALE GENOMIC DNA]</scope>
    <source>
        <strain evidence="2 3">PPLL</strain>
    </source>
</reference>
<dbReference type="RefSeq" id="WP_284153279.1">
    <property type="nucleotide sequence ID" value="NZ_AP025516.1"/>
</dbReference>
<name>A0ABM7W5S1_9BACT</name>
<protein>
    <submittedName>
        <fullName evidence="2">IS630 family transposase</fullName>
    </submittedName>
</protein>
<organism evidence="2 3">
    <name type="scientific">Desulfofustis limnaeus</name>
    <dbReference type="NCBI Taxonomy" id="2740163"/>
    <lineage>
        <taxon>Bacteria</taxon>
        <taxon>Pseudomonadati</taxon>
        <taxon>Thermodesulfobacteriota</taxon>
        <taxon>Desulfobulbia</taxon>
        <taxon>Desulfobulbales</taxon>
        <taxon>Desulfocapsaceae</taxon>
        <taxon>Desulfofustis</taxon>
    </lineage>
</organism>
<dbReference type="SUPFAM" id="SSF46689">
    <property type="entry name" value="Homeodomain-like"/>
    <property type="match status" value="1"/>
</dbReference>
<dbReference type="EMBL" id="AP025516">
    <property type="protein sequence ID" value="BDD86184.1"/>
    <property type="molecule type" value="Genomic_DNA"/>
</dbReference>